<reference evidence="1" key="2">
    <citation type="submission" date="2020-11" db="EMBL/GenBank/DDBJ databases">
        <authorList>
            <person name="McCartney M.A."/>
            <person name="Auch B."/>
            <person name="Kono T."/>
            <person name="Mallez S."/>
            <person name="Becker A."/>
            <person name="Gohl D.M."/>
            <person name="Silverstein K.A.T."/>
            <person name="Koren S."/>
            <person name="Bechman K.B."/>
            <person name="Herman A."/>
            <person name="Abrahante J.E."/>
            <person name="Garbe J."/>
        </authorList>
    </citation>
    <scope>NUCLEOTIDE SEQUENCE</scope>
    <source>
        <strain evidence="1">Duluth1</strain>
        <tissue evidence="1">Whole animal</tissue>
    </source>
</reference>
<accession>A0A9D4IU00</accession>
<name>A0A9D4IU00_DREPO</name>
<reference evidence="1" key="1">
    <citation type="journal article" date="2019" name="bioRxiv">
        <title>The Genome of the Zebra Mussel, Dreissena polymorpha: A Resource for Invasive Species Research.</title>
        <authorList>
            <person name="McCartney M.A."/>
            <person name="Auch B."/>
            <person name="Kono T."/>
            <person name="Mallez S."/>
            <person name="Zhang Y."/>
            <person name="Obille A."/>
            <person name="Becker A."/>
            <person name="Abrahante J.E."/>
            <person name="Garbe J."/>
            <person name="Badalamenti J.P."/>
            <person name="Herman A."/>
            <person name="Mangelson H."/>
            <person name="Liachko I."/>
            <person name="Sullivan S."/>
            <person name="Sone E.D."/>
            <person name="Koren S."/>
            <person name="Silverstein K.A.T."/>
            <person name="Beckman K.B."/>
            <person name="Gohl D.M."/>
        </authorList>
    </citation>
    <scope>NUCLEOTIDE SEQUENCE</scope>
    <source>
        <strain evidence="1">Duluth1</strain>
        <tissue evidence="1">Whole animal</tissue>
    </source>
</reference>
<organism evidence="1 2">
    <name type="scientific">Dreissena polymorpha</name>
    <name type="common">Zebra mussel</name>
    <name type="synonym">Mytilus polymorpha</name>
    <dbReference type="NCBI Taxonomy" id="45954"/>
    <lineage>
        <taxon>Eukaryota</taxon>
        <taxon>Metazoa</taxon>
        <taxon>Spiralia</taxon>
        <taxon>Lophotrochozoa</taxon>
        <taxon>Mollusca</taxon>
        <taxon>Bivalvia</taxon>
        <taxon>Autobranchia</taxon>
        <taxon>Heteroconchia</taxon>
        <taxon>Euheterodonta</taxon>
        <taxon>Imparidentia</taxon>
        <taxon>Neoheterodontei</taxon>
        <taxon>Myida</taxon>
        <taxon>Dreissenoidea</taxon>
        <taxon>Dreissenidae</taxon>
        <taxon>Dreissena</taxon>
    </lineage>
</organism>
<comment type="caution">
    <text evidence="1">The sequence shown here is derived from an EMBL/GenBank/DDBJ whole genome shotgun (WGS) entry which is preliminary data.</text>
</comment>
<dbReference type="Proteomes" id="UP000828390">
    <property type="component" value="Unassembled WGS sequence"/>
</dbReference>
<proteinExistence type="predicted"/>
<keyword evidence="2" id="KW-1185">Reference proteome</keyword>
<protein>
    <submittedName>
        <fullName evidence="1">Uncharacterized protein</fullName>
    </submittedName>
</protein>
<evidence type="ECO:0000313" key="2">
    <source>
        <dbReference type="Proteomes" id="UP000828390"/>
    </source>
</evidence>
<dbReference type="AlphaFoldDB" id="A0A9D4IU00"/>
<evidence type="ECO:0000313" key="1">
    <source>
        <dbReference type="EMBL" id="KAH3784732.1"/>
    </source>
</evidence>
<dbReference type="EMBL" id="JAIWYP010000008">
    <property type="protein sequence ID" value="KAH3784732.1"/>
    <property type="molecule type" value="Genomic_DNA"/>
</dbReference>
<gene>
    <name evidence="1" type="ORF">DPMN_162699</name>
</gene>
<sequence>MTEKTKSVVGCVNASKRRNEYTVIQFSSSQKLALRLVINTKKKESQGPPETKEIQTNLYDLNSTLNAECFKLFASQVMRSTTVVQVQSLPLTSSATIFHTLSVPRYKTGHQLVISIRKNGHMKFLTEF</sequence>